<dbReference type="AlphaFoldDB" id="A0A2P8GQW6"/>
<dbReference type="PROSITE" id="PS00041">
    <property type="entry name" value="HTH_ARAC_FAMILY_1"/>
    <property type="match status" value="1"/>
</dbReference>
<dbReference type="Gene3D" id="2.60.120.280">
    <property type="entry name" value="Regulatory protein AraC"/>
    <property type="match status" value="1"/>
</dbReference>
<dbReference type="SUPFAM" id="SSF51215">
    <property type="entry name" value="Regulatory protein AraC"/>
    <property type="match status" value="1"/>
</dbReference>
<organism evidence="5 6">
    <name type="scientific">Planomicrobium soli</name>
    <dbReference type="NCBI Taxonomy" id="1176648"/>
    <lineage>
        <taxon>Bacteria</taxon>
        <taxon>Bacillati</taxon>
        <taxon>Bacillota</taxon>
        <taxon>Bacilli</taxon>
        <taxon>Bacillales</taxon>
        <taxon>Caryophanaceae</taxon>
        <taxon>Planomicrobium</taxon>
    </lineage>
</organism>
<feature type="domain" description="HTH araC/xylS-type" evidence="4">
    <location>
        <begin position="188"/>
        <end position="286"/>
    </location>
</feature>
<evidence type="ECO:0000256" key="2">
    <source>
        <dbReference type="ARBA" id="ARBA00023125"/>
    </source>
</evidence>
<proteinExistence type="predicted"/>
<keyword evidence="6" id="KW-1185">Reference proteome</keyword>
<dbReference type="Gene3D" id="1.10.10.60">
    <property type="entry name" value="Homeodomain-like"/>
    <property type="match status" value="2"/>
</dbReference>
<dbReference type="RefSeq" id="WP_106533715.1">
    <property type="nucleotide sequence ID" value="NZ_PYAT01000007.1"/>
</dbReference>
<dbReference type="GO" id="GO:0003700">
    <property type="term" value="F:DNA-binding transcription factor activity"/>
    <property type="evidence" value="ECO:0007669"/>
    <property type="project" value="InterPro"/>
</dbReference>
<comment type="caution">
    <text evidence="5">The sequence shown here is derived from an EMBL/GenBank/DDBJ whole genome shotgun (WGS) entry which is preliminary data.</text>
</comment>
<dbReference type="PANTHER" id="PTHR43280">
    <property type="entry name" value="ARAC-FAMILY TRANSCRIPTIONAL REGULATOR"/>
    <property type="match status" value="1"/>
</dbReference>
<keyword evidence="2" id="KW-0238">DNA-binding</keyword>
<dbReference type="PROSITE" id="PS01124">
    <property type="entry name" value="HTH_ARAC_FAMILY_2"/>
    <property type="match status" value="1"/>
</dbReference>
<dbReference type="GO" id="GO:0043565">
    <property type="term" value="F:sequence-specific DNA binding"/>
    <property type="evidence" value="ECO:0007669"/>
    <property type="project" value="InterPro"/>
</dbReference>
<dbReference type="EMBL" id="PYAT01000007">
    <property type="protein sequence ID" value="PSL36358.1"/>
    <property type="molecule type" value="Genomic_DNA"/>
</dbReference>
<dbReference type="InterPro" id="IPR018060">
    <property type="entry name" value="HTH_AraC"/>
</dbReference>
<dbReference type="InterPro" id="IPR003313">
    <property type="entry name" value="AraC-bd"/>
</dbReference>
<evidence type="ECO:0000259" key="4">
    <source>
        <dbReference type="PROSITE" id="PS01124"/>
    </source>
</evidence>
<sequence length="291" mass="33608">MAYYREQAAHNWTKDSIRLIATPSQFARTSFFYVEEAGYFRTLPGYFTDREQLNSFLIAITLSGTGYLTFKGKQYKLKADEAFFINCMDYQHYETDSKDLWEFIWVHLNGAAINGYYHYFQLSESPVIALKNPDTAKSALQQLIELHREFTPYSEPLSSKILTDLLTECLYSANGPQPAGDYVSETMTGVMRYLERNFNKPLSLDHLAKHFNISKYHLAREFKKYAGLAPNEFLISYRITYAKNALKYSNKPVAVIAEQVGVPNVSHFINLFKQRTGTTPLAYRKSWQPPK</sequence>
<dbReference type="OrthoDB" id="9813413at2"/>
<dbReference type="PANTHER" id="PTHR43280:SF28">
    <property type="entry name" value="HTH-TYPE TRANSCRIPTIONAL ACTIVATOR RHAS"/>
    <property type="match status" value="1"/>
</dbReference>
<dbReference type="SMART" id="SM00342">
    <property type="entry name" value="HTH_ARAC"/>
    <property type="match status" value="1"/>
</dbReference>
<gene>
    <name evidence="5" type="ORF">B0H99_107179</name>
</gene>
<evidence type="ECO:0000256" key="3">
    <source>
        <dbReference type="ARBA" id="ARBA00023163"/>
    </source>
</evidence>
<evidence type="ECO:0000313" key="6">
    <source>
        <dbReference type="Proteomes" id="UP000242682"/>
    </source>
</evidence>
<evidence type="ECO:0000313" key="5">
    <source>
        <dbReference type="EMBL" id="PSL36358.1"/>
    </source>
</evidence>
<accession>A0A2P8GQW6</accession>
<dbReference type="InterPro" id="IPR037923">
    <property type="entry name" value="HTH-like"/>
</dbReference>
<dbReference type="SUPFAM" id="SSF46689">
    <property type="entry name" value="Homeodomain-like"/>
    <property type="match status" value="2"/>
</dbReference>
<dbReference type="InterPro" id="IPR009057">
    <property type="entry name" value="Homeodomain-like_sf"/>
</dbReference>
<dbReference type="Pfam" id="PF02311">
    <property type="entry name" value="AraC_binding"/>
    <property type="match status" value="1"/>
</dbReference>
<evidence type="ECO:0000256" key="1">
    <source>
        <dbReference type="ARBA" id="ARBA00023015"/>
    </source>
</evidence>
<reference evidence="5 6" key="1">
    <citation type="submission" date="2018-03" db="EMBL/GenBank/DDBJ databases">
        <title>Genomic Encyclopedia of Type Strains, Phase III (KMG-III): the genomes of soil and plant-associated and newly described type strains.</title>
        <authorList>
            <person name="Whitman W."/>
        </authorList>
    </citation>
    <scope>NUCLEOTIDE SEQUENCE [LARGE SCALE GENOMIC DNA]</scope>
    <source>
        <strain evidence="5 6">CGMCC 1.12259</strain>
    </source>
</reference>
<protein>
    <submittedName>
        <fullName evidence="5">AraC family transcriptional regulator</fullName>
    </submittedName>
</protein>
<dbReference type="Pfam" id="PF12833">
    <property type="entry name" value="HTH_18"/>
    <property type="match status" value="1"/>
</dbReference>
<keyword evidence="1" id="KW-0805">Transcription regulation</keyword>
<name>A0A2P8GQW6_9BACL</name>
<dbReference type="InterPro" id="IPR018062">
    <property type="entry name" value="HTH_AraC-typ_CS"/>
</dbReference>
<keyword evidence="3" id="KW-0804">Transcription</keyword>
<dbReference type="Proteomes" id="UP000242682">
    <property type="component" value="Unassembled WGS sequence"/>
</dbReference>